<evidence type="ECO:0000313" key="1">
    <source>
        <dbReference type="EMBL" id="KXJ85400.1"/>
    </source>
</evidence>
<dbReference type="Proteomes" id="UP000070501">
    <property type="component" value="Unassembled WGS sequence"/>
</dbReference>
<proteinExistence type="predicted"/>
<evidence type="ECO:0000313" key="2">
    <source>
        <dbReference type="Proteomes" id="UP000070501"/>
    </source>
</evidence>
<sequence>MEAALMAFKCQRLGSLLVPHRDISLAAPASVPGRKVSSLACIVRQAVPGDSIWPFHGKTCRPLVVPGKPHFSTQYLRHTDMRHSVAEKLAMMGEGEASILSGSTDAVGYQIQNQPEKQTEQLVIDLKVAWAYEFQALWLWKAWRKELPDHPLTEEWKQLYCKERQNRDELRNNMFAAFGTTAVFFVSWANEELKPLLEIPRYVAQKNSAGGWTYTVPGDA</sequence>
<dbReference type="EMBL" id="KQ964283">
    <property type="protein sequence ID" value="KXJ85400.1"/>
    <property type="molecule type" value="Genomic_DNA"/>
</dbReference>
<accession>A0A136IKB3</accession>
<keyword evidence="2" id="KW-1185">Reference proteome</keyword>
<dbReference type="InParanoid" id="A0A136IKB3"/>
<dbReference type="AlphaFoldDB" id="A0A136IKB3"/>
<protein>
    <submittedName>
        <fullName evidence="1">Uncharacterized protein</fullName>
    </submittedName>
</protein>
<gene>
    <name evidence="1" type="ORF">Micbo1qcDRAFT_180840</name>
</gene>
<reference evidence="2" key="1">
    <citation type="submission" date="2016-02" db="EMBL/GenBank/DDBJ databases">
        <title>Draft genome sequence of Microdochium bolleyi, a fungal endophyte of beachgrass.</title>
        <authorList>
            <consortium name="DOE Joint Genome Institute"/>
            <person name="David A.S."/>
            <person name="May G."/>
            <person name="Haridas S."/>
            <person name="Lim J."/>
            <person name="Wang M."/>
            <person name="Labutti K."/>
            <person name="Lipzen A."/>
            <person name="Barry K."/>
            <person name="Grigoriev I.V."/>
        </authorList>
    </citation>
    <scope>NUCLEOTIDE SEQUENCE [LARGE SCALE GENOMIC DNA]</scope>
    <source>
        <strain evidence="2">J235TASD1</strain>
    </source>
</reference>
<name>A0A136IKB3_9PEZI</name>
<organism evidence="1 2">
    <name type="scientific">Microdochium bolleyi</name>
    <dbReference type="NCBI Taxonomy" id="196109"/>
    <lineage>
        <taxon>Eukaryota</taxon>
        <taxon>Fungi</taxon>
        <taxon>Dikarya</taxon>
        <taxon>Ascomycota</taxon>
        <taxon>Pezizomycotina</taxon>
        <taxon>Sordariomycetes</taxon>
        <taxon>Xylariomycetidae</taxon>
        <taxon>Xylariales</taxon>
        <taxon>Microdochiaceae</taxon>
        <taxon>Microdochium</taxon>
    </lineage>
</organism>